<dbReference type="PROSITE" id="PS51083">
    <property type="entry name" value="ZF_HIT"/>
    <property type="match status" value="1"/>
</dbReference>
<dbReference type="GeneID" id="106115693"/>
<evidence type="ECO:0000256" key="1">
    <source>
        <dbReference type="PROSITE-ProRule" id="PRU00453"/>
    </source>
</evidence>
<keyword evidence="1" id="KW-0479">Metal-binding</keyword>
<dbReference type="InterPro" id="IPR007529">
    <property type="entry name" value="Znf_HIT"/>
</dbReference>
<dbReference type="AlphaFoldDB" id="A0AAJ6Z3A3"/>
<keyword evidence="1" id="KW-0862">Zinc</keyword>
<dbReference type="GO" id="GO:0008270">
    <property type="term" value="F:zinc ion binding"/>
    <property type="evidence" value="ECO:0007669"/>
    <property type="project" value="UniProtKB-UniRule"/>
</dbReference>
<evidence type="ECO:0000259" key="3">
    <source>
        <dbReference type="PROSITE" id="PS51083"/>
    </source>
</evidence>
<dbReference type="InterPro" id="IPR048371">
    <property type="entry name" value="ZNHIT3_C"/>
</dbReference>
<dbReference type="Pfam" id="PF21373">
    <property type="entry name" value="ZNHIT3_C"/>
    <property type="match status" value="1"/>
</dbReference>
<dbReference type="Gene3D" id="3.30.60.190">
    <property type="match status" value="1"/>
</dbReference>
<dbReference type="KEGG" id="pxu:106115693"/>
<keyword evidence="2" id="KW-1133">Transmembrane helix</keyword>
<keyword evidence="2" id="KW-0472">Membrane</keyword>
<sequence>MSKSHGQHCFENTFSIILITILKIVINFLTYINLIYDLRIKMICIQCSHSAKYKCPKCRQPYCSVGCYKIHKENPCSASTPVTEPKSNVVHNTVEYEYPTEDTVPLEKLQLLEQSSEVKKCLENPYVREMLELLDKSAYPDDLIKEYMIEPIFTEFADACLKVVQPRNDCE</sequence>
<evidence type="ECO:0000256" key="2">
    <source>
        <dbReference type="SAM" id="Phobius"/>
    </source>
</evidence>
<feature type="domain" description="HIT-type" evidence="3">
    <location>
        <begin position="44"/>
        <end position="76"/>
    </location>
</feature>
<gene>
    <name evidence="4" type="primary">LOC106115693</name>
</gene>
<evidence type="ECO:0000313" key="4">
    <source>
        <dbReference type="RefSeq" id="XP_013164602.1"/>
    </source>
</evidence>
<keyword evidence="2" id="KW-0812">Transmembrane</keyword>
<dbReference type="Proteomes" id="UP000694872">
    <property type="component" value="Unplaced"/>
</dbReference>
<dbReference type="RefSeq" id="XP_013164602.1">
    <property type="nucleotide sequence ID" value="XM_013309148.1"/>
</dbReference>
<proteinExistence type="predicted"/>
<name>A0AAJ6Z3A3_PAPXU</name>
<protein>
    <submittedName>
        <fullName evidence="4">Zinc finger HIT domain-containing protein 3</fullName>
    </submittedName>
</protein>
<organism evidence="4">
    <name type="scientific">Papilio xuthus</name>
    <name type="common">Asian swallowtail butterfly</name>
    <dbReference type="NCBI Taxonomy" id="66420"/>
    <lineage>
        <taxon>Eukaryota</taxon>
        <taxon>Metazoa</taxon>
        <taxon>Ecdysozoa</taxon>
        <taxon>Arthropoda</taxon>
        <taxon>Hexapoda</taxon>
        <taxon>Insecta</taxon>
        <taxon>Pterygota</taxon>
        <taxon>Neoptera</taxon>
        <taxon>Endopterygota</taxon>
        <taxon>Lepidoptera</taxon>
        <taxon>Glossata</taxon>
        <taxon>Ditrysia</taxon>
        <taxon>Papilionoidea</taxon>
        <taxon>Papilionidae</taxon>
        <taxon>Papilioninae</taxon>
        <taxon>Papilio</taxon>
    </lineage>
</organism>
<keyword evidence="1" id="KW-0863">Zinc-finger</keyword>
<dbReference type="SUPFAM" id="SSF144232">
    <property type="entry name" value="HIT/MYND zinc finger-like"/>
    <property type="match status" value="1"/>
</dbReference>
<dbReference type="CDD" id="cd23024">
    <property type="entry name" value="zf-HIT_ZNHIT2-3"/>
    <property type="match status" value="1"/>
</dbReference>
<reference evidence="4" key="1">
    <citation type="submission" date="2025-08" db="UniProtKB">
        <authorList>
            <consortium name="RefSeq"/>
        </authorList>
    </citation>
    <scope>IDENTIFICATION</scope>
</reference>
<dbReference type="Pfam" id="PF04438">
    <property type="entry name" value="zf-HIT"/>
    <property type="match status" value="1"/>
</dbReference>
<feature type="transmembrane region" description="Helical" evidence="2">
    <location>
        <begin position="12"/>
        <end position="36"/>
    </location>
</feature>
<accession>A0AAJ6Z3A3</accession>